<dbReference type="PANTHER" id="PTHR43968:SF6">
    <property type="entry name" value="GLUTATHIONE S-TRANSFERASE OMEGA"/>
    <property type="match status" value="1"/>
</dbReference>
<dbReference type="Gene3D" id="3.40.30.10">
    <property type="entry name" value="Glutaredoxin"/>
    <property type="match status" value="1"/>
</dbReference>
<evidence type="ECO:0000259" key="1">
    <source>
        <dbReference type="PROSITE" id="PS50404"/>
    </source>
</evidence>
<dbReference type="SFLD" id="SFLDG00358">
    <property type="entry name" value="Main_(cytGST)"/>
    <property type="match status" value="1"/>
</dbReference>
<organism evidence="3 4">
    <name type="scientific">Stutzerimonas stutzeri</name>
    <name type="common">Pseudomonas stutzeri</name>
    <dbReference type="NCBI Taxonomy" id="316"/>
    <lineage>
        <taxon>Bacteria</taxon>
        <taxon>Pseudomonadati</taxon>
        <taxon>Pseudomonadota</taxon>
        <taxon>Gammaproteobacteria</taxon>
        <taxon>Pseudomonadales</taxon>
        <taxon>Pseudomonadaceae</taxon>
        <taxon>Stutzerimonas</taxon>
    </lineage>
</organism>
<dbReference type="InterPro" id="IPR050983">
    <property type="entry name" value="GST_Omega/HSP26"/>
</dbReference>
<feature type="domain" description="GST C-terminal" evidence="2">
    <location>
        <begin position="85"/>
        <end position="216"/>
    </location>
</feature>
<feature type="domain" description="GST N-terminal" evidence="1">
    <location>
        <begin position="1"/>
        <end position="79"/>
    </location>
</feature>
<evidence type="ECO:0000313" key="4">
    <source>
        <dbReference type="Proteomes" id="UP000025238"/>
    </source>
</evidence>
<dbReference type="InterPro" id="IPR004045">
    <property type="entry name" value="Glutathione_S-Trfase_N"/>
</dbReference>
<dbReference type="PROSITE" id="PS50404">
    <property type="entry name" value="GST_NTER"/>
    <property type="match status" value="1"/>
</dbReference>
<dbReference type="CDD" id="cd00299">
    <property type="entry name" value="GST_C_family"/>
    <property type="match status" value="1"/>
</dbReference>
<accession>A0A023WQL7</accession>
<dbReference type="AlphaFoldDB" id="A0A023WQL7"/>
<dbReference type="Pfam" id="PF13410">
    <property type="entry name" value="GST_C_2"/>
    <property type="match status" value="1"/>
</dbReference>
<dbReference type="PATRIC" id="fig|316.97.peg.1681"/>
<evidence type="ECO:0000313" key="3">
    <source>
        <dbReference type="EMBL" id="AHY42502.1"/>
    </source>
</evidence>
<dbReference type="KEGG" id="pstu:UIB01_08365"/>
<dbReference type="SUPFAM" id="SSF47616">
    <property type="entry name" value="GST C-terminal domain-like"/>
    <property type="match status" value="1"/>
</dbReference>
<protein>
    <submittedName>
        <fullName evidence="3">Glutathione S-transferase</fullName>
    </submittedName>
</protein>
<evidence type="ECO:0000259" key="2">
    <source>
        <dbReference type="PROSITE" id="PS50405"/>
    </source>
</evidence>
<dbReference type="InterPro" id="IPR036249">
    <property type="entry name" value="Thioredoxin-like_sf"/>
</dbReference>
<name>A0A023WQL7_STUST</name>
<sequence>MSLTVFGAPLSPFVRKVRLCLLEKGLEYQLETVMPFTPPQWYLELNPLGRIPALKDDDYTLADSSVICQYLEEAYPETTCLYGTNAQERGRVRWLEKYADYELAPLTTFAIFRNRILKPTSGQPCNEEAVQAALQQKLPPHFDYLEQQLGQGDFFVGDSLSMADISIACQLINMAHGGEQLDTQRWPGLAAHHARMLALPSVECLLPDEQRMNAKLKEMGKAATA</sequence>
<dbReference type="InterPro" id="IPR010987">
    <property type="entry name" value="Glutathione-S-Trfase_C-like"/>
</dbReference>
<dbReference type="PANTHER" id="PTHR43968">
    <property type="match status" value="1"/>
</dbReference>
<dbReference type="InterPro" id="IPR040079">
    <property type="entry name" value="Glutathione_S-Trfase"/>
</dbReference>
<gene>
    <name evidence="3" type="ORF">UIB01_08365</name>
</gene>
<dbReference type="PROSITE" id="PS50405">
    <property type="entry name" value="GST_CTER"/>
    <property type="match status" value="1"/>
</dbReference>
<keyword evidence="3" id="KW-0808">Transferase</keyword>
<dbReference type="EMBL" id="CP007509">
    <property type="protein sequence ID" value="AHY42502.1"/>
    <property type="molecule type" value="Genomic_DNA"/>
</dbReference>
<dbReference type="SFLD" id="SFLDS00019">
    <property type="entry name" value="Glutathione_Transferase_(cytos"/>
    <property type="match status" value="1"/>
</dbReference>
<dbReference type="SUPFAM" id="SSF52833">
    <property type="entry name" value="Thioredoxin-like"/>
    <property type="match status" value="1"/>
</dbReference>
<reference evidence="3 4" key="1">
    <citation type="submission" date="2014-03" db="EMBL/GenBank/DDBJ databases">
        <title>Complete genome sequence of Pseudomonas stutzeri 19SMN4.</title>
        <authorList>
            <person name="Brunet-Galmes I."/>
            <person name="Nogales B."/>
            <person name="Busquets A."/>
            <person name="Pena A."/>
            <person name="Gomila M."/>
            <person name="Garcia-Valdes E."/>
            <person name="Lalucat J."/>
            <person name="Bennasar A."/>
            <person name="Bosch R."/>
        </authorList>
    </citation>
    <scope>NUCLEOTIDE SEQUENCE [LARGE SCALE GENOMIC DNA]</scope>
    <source>
        <strain evidence="3 4">19SMN4</strain>
    </source>
</reference>
<proteinExistence type="predicted"/>
<dbReference type="GO" id="GO:0016740">
    <property type="term" value="F:transferase activity"/>
    <property type="evidence" value="ECO:0007669"/>
    <property type="project" value="UniProtKB-KW"/>
</dbReference>
<dbReference type="Pfam" id="PF13417">
    <property type="entry name" value="GST_N_3"/>
    <property type="match status" value="1"/>
</dbReference>
<dbReference type="OrthoDB" id="9782992at2"/>
<dbReference type="Proteomes" id="UP000025238">
    <property type="component" value="Chromosome"/>
</dbReference>
<dbReference type="Gene3D" id="1.20.1050.10">
    <property type="match status" value="1"/>
</dbReference>
<dbReference type="InterPro" id="IPR036282">
    <property type="entry name" value="Glutathione-S-Trfase_C_sf"/>
</dbReference>
<dbReference type="GO" id="GO:0005737">
    <property type="term" value="C:cytoplasm"/>
    <property type="evidence" value="ECO:0007669"/>
    <property type="project" value="TreeGrafter"/>
</dbReference>